<dbReference type="PROSITE" id="PS00623">
    <property type="entry name" value="GMC_OXRED_1"/>
    <property type="match status" value="1"/>
</dbReference>
<keyword evidence="5" id="KW-1185">Reference proteome</keyword>
<dbReference type="EMBL" id="JANEYF010003315">
    <property type="protein sequence ID" value="KAJ8937524.1"/>
    <property type="molecule type" value="Genomic_DNA"/>
</dbReference>
<name>A0AAV8XG25_9CUCU</name>
<comment type="similarity">
    <text evidence="1 2">Belongs to the GMC oxidoreductase family.</text>
</comment>
<reference evidence="4" key="1">
    <citation type="journal article" date="2023" name="Insect Mol. Biol.">
        <title>Genome sequencing provides insights into the evolution of gene families encoding plant cell wall-degrading enzymes in longhorned beetles.</title>
        <authorList>
            <person name="Shin N.R."/>
            <person name="Okamura Y."/>
            <person name="Kirsch R."/>
            <person name="Pauchet Y."/>
        </authorList>
    </citation>
    <scope>NUCLEOTIDE SEQUENCE</scope>
    <source>
        <strain evidence="4">RBIC_L_NR</strain>
    </source>
</reference>
<evidence type="ECO:0000256" key="1">
    <source>
        <dbReference type="ARBA" id="ARBA00010790"/>
    </source>
</evidence>
<evidence type="ECO:0000259" key="3">
    <source>
        <dbReference type="PROSITE" id="PS00623"/>
    </source>
</evidence>
<dbReference type="AlphaFoldDB" id="A0AAV8XG25"/>
<keyword evidence="2" id="KW-0285">Flavoprotein</keyword>
<dbReference type="SUPFAM" id="SSF51905">
    <property type="entry name" value="FAD/NAD(P)-binding domain"/>
    <property type="match status" value="1"/>
</dbReference>
<dbReference type="PANTHER" id="PTHR11552">
    <property type="entry name" value="GLUCOSE-METHANOL-CHOLINE GMC OXIDOREDUCTASE"/>
    <property type="match status" value="1"/>
</dbReference>
<comment type="caution">
    <text evidence="4">The sequence shown here is derived from an EMBL/GenBank/DDBJ whole genome shotgun (WGS) entry which is preliminary data.</text>
</comment>
<feature type="domain" description="Glucose-methanol-choline oxidoreductase N-terminal" evidence="3">
    <location>
        <begin position="87"/>
        <end position="110"/>
    </location>
</feature>
<dbReference type="InterPro" id="IPR012132">
    <property type="entry name" value="GMC_OxRdtase"/>
</dbReference>
<dbReference type="InterPro" id="IPR036188">
    <property type="entry name" value="FAD/NAD-bd_sf"/>
</dbReference>
<gene>
    <name evidence="4" type="ORF">NQ314_011803</name>
</gene>
<dbReference type="GO" id="GO:0050660">
    <property type="term" value="F:flavin adenine dinucleotide binding"/>
    <property type="evidence" value="ECO:0007669"/>
    <property type="project" value="InterPro"/>
</dbReference>
<evidence type="ECO:0000313" key="4">
    <source>
        <dbReference type="EMBL" id="KAJ8937524.1"/>
    </source>
</evidence>
<dbReference type="InterPro" id="IPR000172">
    <property type="entry name" value="GMC_OxRdtase_N"/>
</dbReference>
<keyword evidence="2" id="KW-0274">FAD</keyword>
<proteinExistence type="inferred from homology"/>
<dbReference type="Gene3D" id="3.30.560.10">
    <property type="entry name" value="Glucose Oxidase, domain 3"/>
    <property type="match status" value="1"/>
</dbReference>
<evidence type="ECO:0000313" key="5">
    <source>
        <dbReference type="Proteomes" id="UP001162156"/>
    </source>
</evidence>
<dbReference type="Gene3D" id="3.50.50.60">
    <property type="entry name" value="FAD/NAD(P)-binding domain"/>
    <property type="match status" value="1"/>
</dbReference>
<accession>A0AAV8XG25</accession>
<dbReference type="PANTHER" id="PTHR11552:SF208">
    <property type="entry name" value="RE36204P-RELATED"/>
    <property type="match status" value="1"/>
</dbReference>
<protein>
    <recommendedName>
        <fullName evidence="3">Glucose-methanol-choline oxidoreductase N-terminal domain-containing protein</fullName>
    </recommendedName>
</protein>
<dbReference type="GO" id="GO:0016614">
    <property type="term" value="F:oxidoreductase activity, acting on CH-OH group of donors"/>
    <property type="evidence" value="ECO:0007669"/>
    <property type="project" value="InterPro"/>
</dbReference>
<sequence length="118" mass="13178">MCLENCEYDFIIIGGGSAGGVVANRLSENPKWKILLLEDGDTGDGLMNIPTLAFAFQGTRFDWQYRTEKQPDMSLGIEENQMPYPRGRVLGGSSGINYMMYVRGSKDDFNKWGEKNPG</sequence>
<evidence type="ECO:0000256" key="2">
    <source>
        <dbReference type="RuleBase" id="RU003968"/>
    </source>
</evidence>
<organism evidence="4 5">
    <name type="scientific">Rhamnusium bicolor</name>
    <dbReference type="NCBI Taxonomy" id="1586634"/>
    <lineage>
        <taxon>Eukaryota</taxon>
        <taxon>Metazoa</taxon>
        <taxon>Ecdysozoa</taxon>
        <taxon>Arthropoda</taxon>
        <taxon>Hexapoda</taxon>
        <taxon>Insecta</taxon>
        <taxon>Pterygota</taxon>
        <taxon>Neoptera</taxon>
        <taxon>Endopterygota</taxon>
        <taxon>Coleoptera</taxon>
        <taxon>Polyphaga</taxon>
        <taxon>Cucujiformia</taxon>
        <taxon>Chrysomeloidea</taxon>
        <taxon>Cerambycidae</taxon>
        <taxon>Lepturinae</taxon>
        <taxon>Rhagiini</taxon>
        <taxon>Rhamnusium</taxon>
    </lineage>
</organism>
<dbReference type="Proteomes" id="UP001162156">
    <property type="component" value="Unassembled WGS sequence"/>
</dbReference>
<dbReference type="Pfam" id="PF00732">
    <property type="entry name" value="GMC_oxred_N"/>
    <property type="match status" value="1"/>
</dbReference>